<reference evidence="3" key="1">
    <citation type="submission" date="2016-05" db="EMBL/GenBank/DDBJ databases">
        <title>Comparative genomics of biotechnologically important yeasts.</title>
        <authorList>
            <consortium name="DOE Joint Genome Institute"/>
            <person name="Riley R."/>
            <person name="Haridas S."/>
            <person name="Wolfe K.H."/>
            <person name="Lopes M.R."/>
            <person name="Hittinger C.T."/>
            <person name="Goker M."/>
            <person name="Salamov A."/>
            <person name="Wisecaver J."/>
            <person name="Long T.M."/>
            <person name="Aerts A.L."/>
            <person name="Barry K."/>
            <person name="Choi C."/>
            <person name="Clum A."/>
            <person name="Coughlan A.Y."/>
            <person name="Deshpande S."/>
            <person name="Douglass A.P."/>
            <person name="Hanson S.J."/>
            <person name="Klenk H.-P."/>
            <person name="Labutti K."/>
            <person name="Lapidus A."/>
            <person name="Lindquist E."/>
            <person name="Lipzen A."/>
            <person name="Meier-Kolthoff J.P."/>
            <person name="Ohm R.A."/>
            <person name="Otillar R.P."/>
            <person name="Pangilinan J."/>
            <person name="Peng Y."/>
            <person name="Rokas A."/>
            <person name="Rosa C.A."/>
            <person name="Scheuner C."/>
            <person name="Sibirny A.A."/>
            <person name="Slot J.C."/>
            <person name="Stielow J.B."/>
            <person name="Sun H."/>
            <person name="Kurtzman C.P."/>
            <person name="Blackwell M."/>
            <person name="Grigoriev I.V."/>
            <person name="Jeffries T.W."/>
        </authorList>
    </citation>
    <scope>NUCLEOTIDE SEQUENCE [LARGE SCALE GENOMIC DNA]</scope>
    <source>
        <strain evidence="3">NRRL Y-12698</strain>
    </source>
</reference>
<organism evidence="2 3">
    <name type="scientific">Babjeviella inositovora NRRL Y-12698</name>
    <dbReference type="NCBI Taxonomy" id="984486"/>
    <lineage>
        <taxon>Eukaryota</taxon>
        <taxon>Fungi</taxon>
        <taxon>Dikarya</taxon>
        <taxon>Ascomycota</taxon>
        <taxon>Saccharomycotina</taxon>
        <taxon>Pichiomycetes</taxon>
        <taxon>Serinales incertae sedis</taxon>
        <taxon>Babjeviella</taxon>
    </lineage>
</organism>
<keyword evidence="1" id="KW-0732">Signal</keyword>
<dbReference type="RefSeq" id="XP_018982780.1">
    <property type="nucleotide sequence ID" value="XM_019126682.1"/>
</dbReference>
<evidence type="ECO:0000256" key="1">
    <source>
        <dbReference type="SAM" id="SignalP"/>
    </source>
</evidence>
<evidence type="ECO:0000313" key="2">
    <source>
        <dbReference type="EMBL" id="ODQ77452.1"/>
    </source>
</evidence>
<keyword evidence="3" id="KW-1185">Reference proteome</keyword>
<dbReference type="EMBL" id="KV454440">
    <property type="protein sequence ID" value="ODQ77452.1"/>
    <property type="molecule type" value="Genomic_DNA"/>
</dbReference>
<evidence type="ECO:0000313" key="3">
    <source>
        <dbReference type="Proteomes" id="UP000094336"/>
    </source>
</evidence>
<name>A0A1E3QK47_9ASCO</name>
<dbReference type="Proteomes" id="UP000094336">
    <property type="component" value="Unassembled WGS sequence"/>
</dbReference>
<dbReference type="GeneID" id="30144536"/>
<sequence length="73" mass="7760">MILGVLFIYEVVVMVPIHLADCQHEVVDGNGIVVLAEVGGDRLGPAVEIDDAAIIKELSPLGFEVEKCNATLT</sequence>
<feature type="chain" id="PRO_5009134318" evidence="1">
    <location>
        <begin position="23"/>
        <end position="73"/>
    </location>
</feature>
<gene>
    <name evidence="2" type="ORF">BABINDRAFT_10095</name>
</gene>
<accession>A0A1E3QK47</accession>
<dbReference type="AlphaFoldDB" id="A0A1E3QK47"/>
<protein>
    <submittedName>
        <fullName evidence="2">Uncharacterized protein</fullName>
    </submittedName>
</protein>
<proteinExistence type="predicted"/>
<feature type="signal peptide" evidence="1">
    <location>
        <begin position="1"/>
        <end position="22"/>
    </location>
</feature>